<evidence type="ECO:0000256" key="2">
    <source>
        <dbReference type="ARBA" id="ARBA00022487"/>
    </source>
</evidence>
<evidence type="ECO:0000313" key="9">
    <source>
        <dbReference type="Proteomes" id="UP001162162"/>
    </source>
</evidence>
<evidence type="ECO:0000259" key="7">
    <source>
        <dbReference type="PROSITE" id="PS50835"/>
    </source>
</evidence>
<dbReference type="InterPro" id="IPR004875">
    <property type="entry name" value="DDE_SF_endonuclease_dom"/>
</dbReference>
<dbReference type="Gene3D" id="3.40.50.1820">
    <property type="entry name" value="alpha/beta hydrolase"/>
    <property type="match status" value="1"/>
</dbReference>
<comment type="similarity">
    <text evidence="1 6">Belongs to the type-B carboxylesterase/lipase family.</text>
</comment>
<dbReference type="InterPro" id="IPR029058">
    <property type="entry name" value="AB_hydrolase_fold"/>
</dbReference>
<dbReference type="EC" id="3.1.1.-" evidence="6"/>
<dbReference type="PROSITE" id="PS50835">
    <property type="entry name" value="IG_LIKE"/>
    <property type="match status" value="1"/>
</dbReference>
<keyword evidence="3 6" id="KW-0378">Hydrolase</keyword>
<dbReference type="Pfam" id="PF03184">
    <property type="entry name" value="DDE_1"/>
    <property type="match status" value="1"/>
</dbReference>
<evidence type="ECO:0000256" key="3">
    <source>
        <dbReference type="ARBA" id="ARBA00022801"/>
    </source>
</evidence>
<keyword evidence="2" id="KW-0719">Serine esterase</keyword>
<keyword evidence="5" id="KW-0325">Glycoprotein</keyword>
<evidence type="ECO:0000256" key="1">
    <source>
        <dbReference type="ARBA" id="ARBA00005964"/>
    </source>
</evidence>
<dbReference type="PANTHER" id="PTHR43142:SF1">
    <property type="entry name" value="CARBOXYLIC ESTER HYDROLASE"/>
    <property type="match status" value="1"/>
</dbReference>
<name>A0AAV8YKM8_9CUCU</name>
<dbReference type="InterPro" id="IPR002018">
    <property type="entry name" value="CarbesteraseB"/>
</dbReference>
<protein>
    <recommendedName>
        <fullName evidence="6">Carboxylic ester hydrolase</fullName>
        <ecNumber evidence="6">3.1.1.-</ecNumber>
    </recommendedName>
</protein>
<comment type="caution">
    <text evidence="8">The sequence shown here is derived from an EMBL/GenBank/DDBJ whole genome shotgun (WGS) entry which is preliminary data.</text>
</comment>
<proteinExistence type="inferred from homology"/>
<dbReference type="SUPFAM" id="SSF53474">
    <property type="entry name" value="alpha/beta-Hydrolases"/>
    <property type="match status" value="1"/>
</dbReference>
<dbReference type="AlphaFoldDB" id="A0AAV8YKM8"/>
<evidence type="ECO:0000256" key="4">
    <source>
        <dbReference type="ARBA" id="ARBA00023157"/>
    </source>
</evidence>
<dbReference type="GO" id="GO:0003676">
    <property type="term" value="F:nucleic acid binding"/>
    <property type="evidence" value="ECO:0007669"/>
    <property type="project" value="InterPro"/>
</dbReference>
<reference evidence="8" key="1">
    <citation type="journal article" date="2023" name="Insect Mol. Biol.">
        <title>Genome sequencing provides insights into the evolution of gene families encoding plant cell wall-degrading enzymes in longhorned beetles.</title>
        <authorList>
            <person name="Shin N.R."/>
            <person name="Okamura Y."/>
            <person name="Kirsch R."/>
            <person name="Pauchet Y."/>
        </authorList>
    </citation>
    <scope>NUCLEOTIDE SEQUENCE</scope>
    <source>
        <strain evidence="8">AMC_N1</strain>
    </source>
</reference>
<evidence type="ECO:0000313" key="8">
    <source>
        <dbReference type="EMBL" id="KAJ8951547.1"/>
    </source>
</evidence>
<gene>
    <name evidence="8" type="ORF">NQ318_020420</name>
</gene>
<dbReference type="Proteomes" id="UP001162162">
    <property type="component" value="Unassembled WGS sequence"/>
</dbReference>
<evidence type="ECO:0000256" key="6">
    <source>
        <dbReference type="RuleBase" id="RU361235"/>
    </source>
</evidence>
<dbReference type="InterPro" id="IPR007110">
    <property type="entry name" value="Ig-like_dom"/>
</dbReference>
<sequence>MEKIKFKANRIFNVDETGITTVQTKCPKVYDPKGAKKLGAAISGERGRTITGVFCVSASGNYVPPMLIYPRKRMAATLQKNRPIGTSFRCSKNGWINSELFVEWLKHFEQHVKPTDTNPILLVLDNHASHISIRAYNFCKEKHIHMVSLPPHTSDNLQPLDLTIQESGNTTDLLPVLVWIHGGVFENGDATFQTFGPKHFMDYGVIIVTMNYRVGPFGFLTTEDGVIPANIGLKDQNFALQWVQSNIQQFGGDPAKVTIFGESAGAVSVSYHLLNKNYEDLFRGAILESGTAISSFSHQRWARYYAFETAYAMSVGFTSRNSTELLLFLQSVPAEILKNVRLTIPAEKEMGIGSHRKRIWIPVIEDDSLNGTFITGPMHENILNGNIVKVPIMLGFTSEEELKFIDYDVAAESRRFDNNLELLIHNKFEMSEENKTLAGTEFRKIYTNGTFEDTYGSIVKGSTA</sequence>
<accession>A0AAV8YKM8</accession>
<evidence type="ECO:0000256" key="5">
    <source>
        <dbReference type="ARBA" id="ARBA00023180"/>
    </source>
</evidence>
<keyword evidence="4" id="KW-1015">Disulfide bond</keyword>
<dbReference type="InterPro" id="IPR019826">
    <property type="entry name" value="Carboxylesterase_B_AS"/>
</dbReference>
<dbReference type="Pfam" id="PF00135">
    <property type="entry name" value="COesterase"/>
    <property type="match status" value="1"/>
</dbReference>
<dbReference type="PROSITE" id="PS00122">
    <property type="entry name" value="CARBOXYLESTERASE_B_1"/>
    <property type="match status" value="1"/>
</dbReference>
<dbReference type="PANTHER" id="PTHR43142">
    <property type="entry name" value="CARBOXYLIC ESTER HYDROLASE"/>
    <property type="match status" value="1"/>
</dbReference>
<dbReference type="EMBL" id="JAPWTK010000082">
    <property type="protein sequence ID" value="KAJ8951547.1"/>
    <property type="molecule type" value="Genomic_DNA"/>
</dbReference>
<organism evidence="8 9">
    <name type="scientific">Aromia moschata</name>
    <dbReference type="NCBI Taxonomy" id="1265417"/>
    <lineage>
        <taxon>Eukaryota</taxon>
        <taxon>Metazoa</taxon>
        <taxon>Ecdysozoa</taxon>
        <taxon>Arthropoda</taxon>
        <taxon>Hexapoda</taxon>
        <taxon>Insecta</taxon>
        <taxon>Pterygota</taxon>
        <taxon>Neoptera</taxon>
        <taxon>Endopterygota</taxon>
        <taxon>Coleoptera</taxon>
        <taxon>Polyphaga</taxon>
        <taxon>Cucujiformia</taxon>
        <taxon>Chrysomeloidea</taxon>
        <taxon>Cerambycidae</taxon>
        <taxon>Cerambycinae</taxon>
        <taxon>Callichromatini</taxon>
        <taxon>Aromia</taxon>
    </lineage>
</organism>
<dbReference type="GO" id="GO:0052689">
    <property type="term" value="F:carboxylic ester hydrolase activity"/>
    <property type="evidence" value="ECO:0007669"/>
    <property type="project" value="UniProtKB-KW"/>
</dbReference>
<keyword evidence="9" id="KW-1185">Reference proteome</keyword>
<feature type="domain" description="Ig-like" evidence="7">
    <location>
        <begin position="64"/>
        <end position="158"/>
    </location>
</feature>